<dbReference type="SMART" id="SM01343">
    <property type="entry name" value="FATC"/>
    <property type="match status" value="1"/>
</dbReference>
<evidence type="ECO:0000256" key="9">
    <source>
        <dbReference type="ARBA" id="ARBA00047899"/>
    </source>
</evidence>
<dbReference type="FunFam" id="1.25.10.10:FF:001107">
    <property type="entry name" value="Serine/threonine-protein kinase TOR"/>
    <property type="match status" value="1"/>
</dbReference>
<dbReference type="InterPro" id="IPR016024">
    <property type="entry name" value="ARM-type_fold"/>
</dbReference>
<evidence type="ECO:0000256" key="4">
    <source>
        <dbReference type="ARBA" id="ARBA00022679"/>
    </source>
</evidence>
<dbReference type="GO" id="GO:0045727">
    <property type="term" value="P:positive regulation of translation"/>
    <property type="evidence" value="ECO:0007669"/>
    <property type="project" value="EnsemblMetazoa"/>
</dbReference>
<evidence type="ECO:0000256" key="8">
    <source>
        <dbReference type="ARBA" id="ARBA00022840"/>
    </source>
</evidence>
<evidence type="ECO:0000313" key="17">
    <source>
        <dbReference type="Proteomes" id="UP000008281"/>
    </source>
</evidence>
<sequence>MIQQHGMSFQMSADKQNKAAVTNQTVPVINDFDERHRKQGIDAARALASQYRSRITENKEANQRQAARELSRYVRSELKDEPNTFSEAFLNAIDGRTDGASQSAVYNCVKSGNVDQKKAGIYLIVCLAETHAGNVIRYANYLLKMLNSGGMDEEAVKLASKALAFLIATCKSYAAELVDRCLDHCQEWLLTTPNVPQTPKAHNTLELDETRRLAAAHLSRELALATPTAFFLRVNLFFKYIFNAVRDKKPSVRIAAIDALHVVLTIVSQREAKNKTEWFKECFREALTYQSNQSSADANDRWHSTALILNELLRISDSRFELIRCESSQFIKMKFLKEDEEDGVEWLVLSKQPVIVESVTSRKLVVENFSKILECVRQMIPIVNRSQKNSAYLNTVLMQLLPRICAFPQCDRAFQTVAFDTSYNVLQKNAIAAPALGMMMLSNPDVHSSQIEKTINFISGVIKKTTNSDFLDSYFTFLFLFVDAYHEKVTVQIKTIIPQLMDITLSRSLANVLKMIMMRIPKLRLNVQDGVMASVYLTLTGCIIPPKSEPTGRPPCPKAILQKAENDPKELQRIVLAVDVLGEFYFSRGALQRIMQYVADYYLTADNVEIRLAAVSSCCEMVVPFVGVYKKVTTDKRNSLLQTIYGVLRAVCSVIVNDPDVRVRMQVISCFGQMPRPFLAHLAQPEMLEVQFMALHDEKLEMQQACVTLLGRLAELNPALVLPRLRLMLLETLSQMMQSGQARLEQHSAKMIAQLAKQSPKFMRPYVGSLMIAMIPKMRNDQKYAEVTAQVLNAISEISVIGGAEIVKNLKPLFEKLTHMINDSSSLHKREAALRAIGGICRSTAYVVDPYRDYPTLLDDLLRILKTVMSNTMRREAIKTLGILGAIDPYTHKVFTGSVQSSTARTTALSLPITETDSKDPRQDIIHWFNYEKCTLEEFYPAITIANLMLMMQDEDSQSYAEIAQAIVTIFRSLGDMAPLYTEQVVPRLIEVCRRATESSNRANLREFFLQQLAIFVAIIKKHAAPYMPAIFTIIADAWKEDISVKMVVIQVLTEMGTAIGNDFSKYTGELIPYLLTVLQTDKTKERVLTVKVMESIRPLTYCIVQHLHLVLPPLLIILDDVSLKLSIRQTALDTVLHMTQQVDVSAYAPRMMQSWHHNISTAEMRDKLILLLIEIIKQLGKFFDIFKRGVDQKLRDFNLDKSVHYEQYRKLAQRAQMSRDVITSSVFAGSNGNLQSAQAAIRGQASNVYLNNDLHERLMNGSIDSGASRQDNRDDYYRYGLEEKKEVPKVAPTTARPTSELVTVQISKQRLNKDLLISQWRNEHLTSKDEWLQWLMKIRIGFLKSGSSPSLRAASSLGDQHPHLARDLFPAAFMSVWTELDSEVQKDLTSCLLRAISTGIPELIQTILNLAEFMDHSEKGPLPITHDVLGMWAEQTKAFAKACRYKEMSVLKNSEPAMTTFGRKIKLQPNDCQSLITYANKLNVQEEAAGVVRYAERNEMNFQMRGRWYEKLNEWEKALDAYELEEKQKHSTANLQNFHKDEELTPEKAAAAEEARMHEMRCLEALARWDELNHKSEIWADQRTKRTDSIRDEINKKQLDHKMAVIAARGAWAVDNWERMADYVSVISENTQDGAMLRAVVAVHNDENMKAMGLIEKVREMIDSELTAMANESYERAYIPMVSVQQMAELEEAIEYKTRPERRPRIALLWSRRLQGCRQNVEQWQRLIMLRGLVLSPQEMHPLRVKFSSMCRKQGKHSMSRAVLRDLLSLPANTDLMCAKAPYDKPLLVLALAKQLYNDEQKDAAIRALEELANHWNKRVNPIPLPTGKEMVPPSTKEPARICAKVLLKLGEWTELKAKNLSVTPTGELSFVRQQVSPQYRTKDHRTPETIAFDNTINYYKQAARYDPDWHKVWHKLASTHFYAVCRERPQTRIVQQRDNTPSAKRSQKREPIIKAASPPPPPPLPSQKSPQPAAFHSTNGETLSDCPVPPPLGSLIGLGPMPSHLLSSASPSQSQQFHHASPLTFSPGNSAYLEHAADAIKCFAKALKSSPGSRLEDTLRMMQLWFEFGENDGVYTALNDSVFDLPITTWLEAVPQLMARLDSSQENRSVSLVLRVLTEISKHHPHAIIYALTVASRSSDEHRSKNAHFVLIKMMEYHSKLVHEARLVTEELVRCAILWHEQWHDALDDASRVYFHVCFVFFDYLYKSQTFEKVWFHNHIFNLEISLCPSKSLLLLFCNEIPQRRVQDNNVAAMFDALRNMNEMMQKGAPTTMKEHSFQQTYSTDLKEAGQYVQAFESSGNVKDLNQAWEIYCSVFKKLRDQLATLNSLDLVYVSPNLVSAKDLELVVPGTYDPFAPIVSIQSFSSKMSVITSKQRPRKMVIRGSNGLDYQFLLKGHEDPRQDERVMQLFGLVNTLLANNGETCRRNLTIQVSMTFSEKLSHLYLQRYSIVALSKDSGLIGWVPNCDTLHTLVKEYREKKAKIPLSIEHKTLQKLSADTEHLTAMQKLQLFENALSVTTGEDLRQVLWLKSPSSEVWFDRRTNYTRSVACMSMVGYILGLGDRHPSNLMLDRLTGKIVHIDFGDCFEVAMLREKFPERVPFRLTRMLINAMEVTGLDGVYNYTAERVLKMLRTNQESLLAVLEAFVYDPVINWRLVEGMKKDPKTKKETTVRGGTILPSTSTTDSIMDTIKRKLEGTEFSHIDGSNPNEAVSVSEQVALLTEQATSSINLCQSYIGWCPFW</sequence>
<dbReference type="Pfam" id="PF11865">
    <property type="entry name" value="mTOR_dom"/>
    <property type="match status" value="1"/>
</dbReference>
<dbReference type="FunFam" id="1.25.10.10:FF:001097">
    <property type="entry name" value="Serine/threonine-protein kinase TOR"/>
    <property type="match status" value="1"/>
</dbReference>
<dbReference type="GO" id="GO:0002119">
    <property type="term" value="P:nematode larval development"/>
    <property type="evidence" value="ECO:0007669"/>
    <property type="project" value="EnsemblMetazoa"/>
</dbReference>
<dbReference type="SMART" id="SM01345">
    <property type="entry name" value="Rapamycin_bind"/>
    <property type="match status" value="1"/>
</dbReference>
<evidence type="ECO:0000256" key="2">
    <source>
        <dbReference type="ARBA" id="ARBA00012513"/>
    </source>
</evidence>
<dbReference type="eggNOG" id="KOG0891">
    <property type="taxonomic scope" value="Eukaryota"/>
</dbReference>
<feature type="region of interest" description="Disordered" evidence="12">
    <location>
        <begin position="1"/>
        <end position="22"/>
    </location>
</feature>
<dbReference type="GO" id="GO:0008340">
    <property type="term" value="P:determination of adult lifespan"/>
    <property type="evidence" value="ECO:0007669"/>
    <property type="project" value="EnsemblMetazoa"/>
</dbReference>
<dbReference type="SUPFAM" id="SSF56112">
    <property type="entry name" value="Protein kinase-like (PK-like)"/>
    <property type="match status" value="1"/>
</dbReference>
<keyword evidence="6" id="KW-0547">Nucleotide-binding</keyword>
<dbReference type="GO" id="GO:0004674">
    <property type="term" value="F:protein serine/threonine kinase activity"/>
    <property type="evidence" value="ECO:0007669"/>
    <property type="project" value="UniProtKB-KW"/>
</dbReference>
<evidence type="ECO:0000313" key="16">
    <source>
        <dbReference type="EMBL" id="EFP02901.1"/>
    </source>
</evidence>
<dbReference type="Pfam" id="PF02259">
    <property type="entry name" value="FAT"/>
    <property type="match status" value="1"/>
</dbReference>
<dbReference type="FunCoup" id="E3LMM3">
    <property type="interactions" value="2894"/>
</dbReference>
<protein>
    <recommendedName>
        <fullName evidence="2">non-specific serine/threonine protein kinase</fullName>
        <ecNumber evidence="2">2.7.11.1</ecNumber>
    </recommendedName>
</protein>
<dbReference type="InterPro" id="IPR026683">
    <property type="entry name" value="TOR_cat"/>
</dbReference>
<dbReference type="InterPro" id="IPR000403">
    <property type="entry name" value="PI3/4_kinase_cat_dom"/>
</dbReference>
<organism evidence="17">
    <name type="scientific">Caenorhabditis remanei</name>
    <name type="common">Caenorhabditis vulgaris</name>
    <dbReference type="NCBI Taxonomy" id="31234"/>
    <lineage>
        <taxon>Eukaryota</taxon>
        <taxon>Metazoa</taxon>
        <taxon>Ecdysozoa</taxon>
        <taxon>Nematoda</taxon>
        <taxon>Chromadorea</taxon>
        <taxon>Rhabditida</taxon>
        <taxon>Rhabditina</taxon>
        <taxon>Rhabditomorpha</taxon>
        <taxon>Rhabditoidea</taxon>
        <taxon>Rhabditidae</taxon>
        <taxon>Peloderinae</taxon>
        <taxon>Caenorhabditis</taxon>
    </lineage>
</organism>
<reference evidence="16" key="1">
    <citation type="submission" date="2007-07" db="EMBL/GenBank/DDBJ databases">
        <title>PCAP assembly of the Caenorhabditis remanei genome.</title>
        <authorList>
            <consortium name="The Caenorhabditis remanei Sequencing Consortium"/>
            <person name="Wilson R.K."/>
        </authorList>
    </citation>
    <scope>NUCLEOTIDE SEQUENCE [LARGE SCALE GENOMIC DNA]</scope>
    <source>
        <strain evidence="16">PB4641</strain>
    </source>
</reference>
<dbReference type="InterPro" id="IPR024585">
    <property type="entry name" value="mTOR_dom"/>
</dbReference>
<dbReference type="Proteomes" id="UP000008281">
    <property type="component" value="Unassembled WGS sequence"/>
</dbReference>
<dbReference type="PROSITE" id="PS50077">
    <property type="entry name" value="HEAT_REPEAT"/>
    <property type="match status" value="1"/>
</dbReference>
<dbReference type="EMBL" id="DS268411">
    <property type="protein sequence ID" value="EFP02901.1"/>
    <property type="molecule type" value="Genomic_DNA"/>
</dbReference>
<dbReference type="InterPro" id="IPR009076">
    <property type="entry name" value="FRB_dom"/>
</dbReference>
<keyword evidence="17" id="KW-1185">Reference proteome</keyword>
<dbReference type="FunFam" id="3.30.1010.10:FF:000006">
    <property type="entry name" value="Serine/threonine-protein kinase TOR"/>
    <property type="match status" value="1"/>
</dbReference>
<dbReference type="Gene3D" id="1.10.1070.11">
    <property type="entry name" value="Phosphatidylinositol 3-/4-kinase, catalytic domain"/>
    <property type="match status" value="1"/>
</dbReference>
<keyword evidence="5" id="KW-0677">Repeat</keyword>
<dbReference type="PANTHER" id="PTHR11139:SF9">
    <property type="entry name" value="SERINE_THREONINE-PROTEIN KINASE MTOR"/>
    <property type="match status" value="1"/>
</dbReference>
<dbReference type="GO" id="GO:0005737">
    <property type="term" value="C:cytoplasm"/>
    <property type="evidence" value="ECO:0007669"/>
    <property type="project" value="EnsemblMetazoa"/>
</dbReference>
<dbReference type="GO" id="GO:0038202">
    <property type="term" value="P:TORC1 signaling"/>
    <property type="evidence" value="ECO:0007669"/>
    <property type="project" value="TreeGrafter"/>
</dbReference>
<dbReference type="GO" id="GO:0031932">
    <property type="term" value="C:TORC2 complex"/>
    <property type="evidence" value="ECO:0007669"/>
    <property type="project" value="EnsemblMetazoa"/>
</dbReference>
<dbReference type="InterPro" id="IPR018936">
    <property type="entry name" value="PI3/4_kinase_CS"/>
</dbReference>
<feature type="compositionally biased region" description="Polar residues" evidence="12">
    <location>
        <begin position="1934"/>
        <end position="1946"/>
    </location>
</feature>
<dbReference type="Gene3D" id="3.30.1010.10">
    <property type="entry name" value="Phosphatidylinositol 3-kinase Catalytic Subunit, Chain A, domain 4"/>
    <property type="match status" value="1"/>
</dbReference>
<dbReference type="GO" id="GO:0000492">
    <property type="term" value="P:box C/D snoRNP assembly"/>
    <property type="evidence" value="ECO:0007669"/>
    <property type="project" value="EnsemblMetazoa"/>
</dbReference>
<dbReference type="InterPro" id="IPR057564">
    <property type="entry name" value="HEAT_ATR"/>
</dbReference>
<dbReference type="Pfam" id="PF08771">
    <property type="entry name" value="FRB_dom"/>
    <property type="match status" value="2"/>
</dbReference>
<dbReference type="PROSITE" id="PS00916">
    <property type="entry name" value="PI3_4_KINASE_2"/>
    <property type="match status" value="1"/>
</dbReference>
<dbReference type="GO" id="GO:0005634">
    <property type="term" value="C:nucleus"/>
    <property type="evidence" value="ECO:0007669"/>
    <property type="project" value="TreeGrafter"/>
</dbReference>
<dbReference type="STRING" id="31234.E3LMM3"/>
<feature type="repeat" description="HEAT" evidence="11">
    <location>
        <begin position="237"/>
        <end position="275"/>
    </location>
</feature>
<evidence type="ECO:0000256" key="5">
    <source>
        <dbReference type="ARBA" id="ARBA00022737"/>
    </source>
</evidence>
<keyword evidence="3" id="KW-0723">Serine/threonine-protein kinase</keyword>
<dbReference type="SMART" id="SM00146">
    <property type="entry name" value="PI3Kc"/>
    <property type="match status" value="1"/>
</dbReference>
<feature type="domain" description="FATC" evidence="15">
    <location>
        <begin position="2711"/>
        <end position="2743"/>
    </location>
</feature>
<feature type="region of interest" description="Disordered" evidence="12">
    <location>
        <begin position="1934"/>
        <end position="1988"/>
    </location>
</feature>
<comment type="catalytic activity">
    <reaction evidence="9">
        <text>L-threonyl-[protein] + ATP = O-phospho-L-threonyl-[protein] + ADP + H(+)</text>
        <dbReference type="Rhea" id="RHEA:46608"/>
        <dbReference type="Rhea" id="RHEA-COMP:11060"/>
        <dbReference type="Rhea" id="RHEA-COMP:11605"/>
        <dbReference type="ChEBI" id="CHEBI:15378"/>
        <dbReference type="ChEBI" id="CHEBI:30013"/>
        <dbReference type="ChEBI" id="CHEBI:30616"/>
        <dbReference type="ChEBI" id="CHEBI:61977"/>
        <dbReference type="ChEBI" id="CHEBI:456216"/>
        <dbReference type="EC" id="2.7.11.1"/>
    </reaction>
</comment>
<dbReference type="GO" id="GO:0031931">
    <property type="term" value="C:TORC1 complex"/>
    <property type="evidence" value="ECO:0007669"/>
    <property type="project" value="EnsemblMetazoa"/>
</dbReference>
<dbReference type="InterPro" id="IPR003151">
    <property type="entry name" value="PIK-rel_kinase_FAT"/>
</dbReference>
<dbReference type="PROSITE" id="PS51190">
    <property type="entry name" value="FATC"/>
    <property type="match status" value="1"/>
</dbReference>
<dbReference type="GO" id="GO:0005524">
    <property type="term" value="F:ATP binding"/>
    <property type="evidence" value="ECO:0007669"/>
    <property type="project" value="UniProtKB-KW"/>
</dbReference>
<dbReference type="FunFam" id="1.10.1070.11:FF:000040">
    <property type="entry name" value="Serine/threonine-protein kinase TOR"/>
    <property type="match status" value="1"/>
</dbReference>
<dbReference type="PROSITE" id="PS00915">
    <property type="entry name" value="PI3_4_KINASE_1"/>
    <property type="match status" value="1"/>
</dbReference>
<dbReference type="SUPFAM" id="SSF48371">
    <property type="entry name" value="ARM repeat"/>
    <property type="match status" value="1"/>
</dbReference>
<dbReference type="GO" id="GO:0044877">
    <property type="term" value="F:protein-containing complex binding"/>
    <property type="evidence" value="ECO:0007669"/>
    <property type="project" value="InterPro"/>
</dbReference>
<dbReference type="GO" id="GO:0048382">
    <property type="term" value="P:mesendoderm development"/>
    <property type="evidence" value="ECO:0007669"/>
    <property type="project" value="EnsemblMetazoa"/>
</dbReference>
<comment type="catalytic activity">
    <reaction evidence="10">
        <text>L-seryl-[protein] + ATP = O-phospho-L-seryl-[protein] + ADP + H(+)</text>
        <dbReference type="Rhea" id="RHEA:17989"/>
        <dbReference type="Rhea" id="RHEA-COMP:9863"/>
        <dbReference type="Rhea" id="RHEA-COMP:11604"/>
        <dbReference type="ChEBI" id="CHEBI:15378"/>
        <dbReference type="ChEBI" id="CHEBI:29999"/>
        <dbReference type="ChEBI" id="CHEBI:30616"/>
        <dbReference type="ChEBI" id="CHEBI:83421"/>
        <dbReference type="ChEBI" id="CHEBI:456216"/>
        <dbReference type="EC" id="2.7.11.1"/>
    </reaction>
</comment>
<dbReference type="Pfam" id="PF02260">
    <property type="entry name" value="FATC"/>
    <property type="match status" value="1"/>
</dbReference>
<comment type="similarity">
    <text evidence="1">Belongs to the PI3/PI4-kinase family.</text>
</comment>
<dbReference type="OrthoDB" id="2250022at2759"/>
<dbReference type="CDD" id="cd05169">
    <property type="entry name" value="PIKKc_TOR"/>
    <property type="match status" value="1"/>
</dbReference>
<evidence type="ECO:0000256" key="7">
    <source>
        <dbReference type="ARBA" id="ARBA00022777"/>
    </source>
</evidence>
<dbReference type="InParanoid" id="E3LMM3"/>
<dbReference type="InterPro" id="IPR021133">
    <property type="entry name" value="HEAT_type_2"/>
</dbReference>
<keyword evidence="8" id="KW-0067">ATP-binding</keyword>
<dbReference type="InterPro" id="IPR011989">
    <property type="entry name" value="ARM-like"/>
</dbReference>
<dbReference type="InterPro" id="IPR014009">
    <property type="entry name" value="PIK_FAT"/>
</dbReference>
<feature type="domain" description="FAT" evidence="14">
    <location>
        <begin position="1429"/>
        <end position="2140"/>
    </location>
</feature>
<gene>
    <name evidence="16" type="primary">Cre-let-363</name>
    <name evidence="16" type="ORF">CRE_28471</name>
</gene>
<dbReference type="InterPro" id="IPR036940">
    <property type="entry name" value="PI3/4_kinase_cat_sf"/>
</dbReference>
<dbReference type="Pfam" id="PF23593">
    <property type="entry name" value="HEAT_ATR"/>
    <property type="match status" value="1"/>
</dbReference>
<dbReference type="Pfam" id="PF00454">
    <property type="entry name" value="PI3_PI4_kinase"/>
    <property type="match status" value="1"/>
</dbReference>
<evidence type="ECO:0000259" key="15">
    <source>
        <dbReference type="PROSITE" id="PS51190"/>
    </source>
</evidence>
<dbReference type="HOGENOM" id="CLU_000178_7_1_1"/>
<evidence type="ECO:0000256" key="1">
    <source>
        <dbReference type="ARBA" id="ARBA00011031"/>
    </source>
</evidence>
<keyword evidence="4" id="KW-0808">Transferase</keyword>
<evidence type="ECO:0000259" key="13">
    <source>
        <dbReference type="PROSITE" id="PS50290"/>
    </source>
</evidence>
<dbReference type="PROSITE" id="PS50290">
    <property type="entry name" value="PI3_4_KINASE_3"/>
    <property type="match status" value="1"/>
</dbReference>
<dbReference type="Gene3D" id="1.20.120.150">
    <property type="entry name" value="FKBP12-rapamycin binding domain"/>
    <property type="match status" value="1"/>
</dbReference>
<dbReference type="SUPFAM" id="SSF47212">
    <property type="entry name" value="FKBP12-rapamycin-binding domain of FKBP-rapamycin-associated protein (FRAP)"/>
    <property type="match status" value="2"/>
</dbReference>
<dbReference type="OMA" id="SLCICVG"/>
<dbReference type="InterPro" id="IPR011009">
    <property type="entry name" value="Kinase-like_dom_sf"/>
</dbReference>
<proteinExistence type="inferred from homology"/>
<dbReference type="InterPro" id="IPR003152">
    <property type="entry name" value="FATC_dom"/>
</dbReference>
<feature type="domain" description="PI3K/PI4K catalytic" evidence="13">
    <location>
        <begin position="2366"/>
        <end position="2693"/>
    </location>
</feature>
<evidence type="ECO:0000256" key="12">
    <source>
        <dbReference type="SAM" id="MobiDB-lite"/>
    </source>
</evidence>
<keyword evidence="7" id="KW-0418">Kinase</keyword>
<dbReference type="InterPro" id="IPR050517">
    <property type="entry name" value="DDR_Repair_Kinase"/>
</dbReference>
<dbReference type="GO" id="GO:0016242">
    <property type="term" value="P:negative regulation of macroautophagy"/>
    <property type="evidence" value="ECO:0007669"/>
    <property type="project" value="TreeGrafter"/>
</dbReference>
<evidence type="ECO:0000256" key="11">
    <source>
        <dbReference type="PROSITE-ProRule" id="PRU00103"/>
    </source>
</evidence>
<dbReference type="PANTHER" id="PTHR11139">
    <property type="entry name" value="ATAXIA TELANGIECTASIA MUTATED ATM -RELATED"/>
    <property type="match status" value="1"/>
</dbReference>
<evidence type="ECO:0000259" key="14">
    <source>
        <dbReference type="PROSITE" id="PS51189"/>
    </source>
</evidence>
<dbReference type="InterPro" id="IPR036738">
    <property type="entry name" value="FRB_sf"/>
</dbReference>
<accession>E3LMM3</accession>
<evidence type="ECO:0000256" key="6">
    <source>
        <dbReference type="ARBA" id="ARBA00022741"/>
    </source>
</evidence>
<name>E3LMM3_CAERE</name>
<evidence type="ECO:0000256" key="3">
    <source>
        <dbReference type="ARBA" id="ARBA00022527"/>
    </source>
</evidence>
<dbReference type="EC" id="2.7.11.1" evidence="2"/>
<dbReference type="PROSITE" id="PS51189">
    <property type="entry name" value="FAT"/>
    <property type="match status" value="1"/>
</dbReference>
<dbReference type="Gene3D" id="1.25.10.10">
    <property type="entry name" value="Leucine-rich Repeat Variant"/>
    <property type="match status" value="3"/>
</dbReference>
<dbReference type="SMART" id="SM01346">
    <property type="entry name" value="DUF3385"/>
    <property type="match status" value="1"/>
</dbReference>
<evidence type="ECO:0000256" key="10">
    <source>
        <dbReference type="ARBA" id="ARBA00048679"/>
    </source>
</evidence>